<keyword evidence="10" id="KW-1185">Reference proteome</keyword>
<dbReference type="InterPro" id="IPR020422">
    <property type="entry name" value="TYR_PHOSPHATASE_DUAL_dom"/>
</dbReference>
<evidence type="ECO:0000256" key="4">
    <source>
        <dbReference type="ARBA" id="ARBA00022912"/>
    </source>
</evidence>
<dbReference type="InterPro" id="IPR000340">
    <property type="entry name" value="Dual-sp_phosphatase_cat-dom"/>
</dbReference>
<dbReference type="GO" id="GO:0004725">
    <property type="term" value="F:protein tyrosine phosphatase activity"/>
    <property type="evidence" value="ECO:0007669"/>
    <property type="project" value="UniProtKB-EC"/>
</dbReference>
<dbReference type="Proteomes" id="UP000193218">
    <property type="component" value="Unassembled WGS sequence"/>
</dbReference>
<protein>
    <recommendedName>
        <fullName evidence="2">protein-tyrosine-phosphatase</fullName>
        <ecNumber evidence="2">3.1.3.48</ecNumber>
    </recommendedName>
</protein>
<dbReference type="SMART" id="SM00195">
    <property type="entry name" value="DSPc"/>
    <property type="match status" value="1"/>
</dbReference>
<feature type="domain" description="Tyrosine-protein phosphatase" evidence="6">
    <location>
        <begin position="427"/>
        <end position="576"/>
    </location>
</feature>
<dbReference type="Gene3D" id="3.40.250.10">
    <property type="entry name" value="Rhodanese-like domain"/>
    <property type="match status" value="1"/>
</dbReference>
<gene>
    <name evidence="9" type="ORF">BD324DRAFT_576043</name>
</gene>
<feature type="region of interest" description="Disordered" evidence="5">
    <location>
        <begin position="225"/>
        <end position="352"/>
    </location>
</feature>
<dbReference type="EMBL" id="NBSH01000002">
    <property type="protein sequence ID" value="ORX39992.1"/>
    <property type="molecule type" value="Genomic_DNA"/>
</dbReference>
<dbReference type="GO" id="GO:0005737">
    <property type="term" value="C:cytoplasm"/>
    <property type="evidence" value="ECO:0007669"/>
    <property type="project" value="TreeGrafter"/>
</dbReference>
<evidence type="ECO:0000256" key="3">
    <source>
        <dbReference type="ARBA" id="ARBA00022801"/>
    </source>
</evidence>
<dbReference type="RefSeq" id="XP_021873777.1">
    <property type="nucleotide sequence ID" value="XM_022013169.1"/>
</dbReference>
<dbReference type="Pfam" id="PF00782">
    <property type="entry name" value="DSPc"/>
    <property type="match status" value="1"/>
</dbReference>
<evidence type="ECO:0000256" key="5">
    <source>
        <dbReference type="SAM" id="MobiDB-lite"/>
    </source>
</evidence>
<dbReference type="PANTHER" id="PTHR10159">
    <property type="entry name" value="DUAL SPECIFICITY PROTEIN PHOSPHATASE"/>
    <property type="match status" value="1"/>
</dbReference>
<name>A0A1Y1UPU2_9TREE</name>
<reference evidence="9 10" key="1">
    <citation type="submission" date="2017-03" db="EMBL/GenBank/DDBJ databases">
        <title>Widespread Adenine N6-methylation of Active Genes in Fungi.</title>
        <authorList>
            <consortium name="DOE Joint Genome Institute"/>
            <person name="Mondo S.J."/>
            <person name="Dannebaum R.O."/>
            <person name="Kuo R.C."/>
            <person name="Louie K.B."/>
            <person name="Bewick A.J."/>
            <person name="Labutti K."/>
            <person name="Haridas S."/>
            <person name="Kuo A."/>
            <person name="Salamov A."/>
            <person name="Ahrendt S.R."/>
            <person name="Lau R."/>
            <person name="Bowen B.P."/>
            <person name="Lipzen A."/>
            <person name="Sullivan W."/>
            <person name="Andreopoulos W.B."/>
            <person name="Clum A."/>
            <person name="Lindquist E."/>
            <person name="Daum C."/>
            <person name="Northen T.R."/>
            <person name="Ramamoorthy G."/>
            <person name="Schmitz R.J."/>
            <person name="Gryganskyi A."/>
            <person name="Culley D."/>
            <person name="Magnuson J."/>
            <person name="James T.Y."/>
            <person name="O'Malley M.A."/>
            <person name="Stajich J.E."/>
            <person name="Spatafora J.W."/>
            <person name="Visel A."/>
            <person name="Grigoriev I.V."/>
        </authorList>
    </citation>
    <scope>NUCLEOTIDE SEQUENCE [LARGE SCALE GENOMIC DNA]</scope>
    <source>
        <strain evidence="9 10">NRRL Y-17943</strain>
    </source>
</reference>
<dbReference type="AlphaFoldDB" id="A0A1Y1UPU2"/>
<dbReference type="STRING" id="4999.A0A1Y1UPU2"/>
<proteinExistence type="inferred from homology"/>
<feature type="region of interest" description="Disordered" evidence="5">
    <location>
        <begin position="579"/>
        <end position="618"/>
    </location>
</feature>
<dbReference type="InterPro" id="IPR029021">
    <property type="entry name" value="Prot-tyrosine_phosphatase-like"/>
</dbReference>
<comment type="similarity">
    <text evidence="1">Belongs to the protein-tyrosine phosphatase family. Non-receptor class dual specificity subfamily.</text>
</comment>
<feature type="domain" description="Tyrosine specific protein phosphatases" evidence="7">
    <location>
        <begin position="497"/>
        <end position="557"/>
    </location>
</feature>
<keyword evidence="4" id="KW-0904">Protein phosphatase</keyword>
<dbReference type="GeneID" id="33554977"/>
<dbReference type="CDD" id="cd14498">
    <property type="entry name" value="DSP"/>
    <property type="match status" value="1"/>
</dbReference>
<dbReference type="OrthoDB" id="273181at2759"/>
<keyword evidence="3" id="KW-0378">Hydrolase</keyword>
<dbReference type="InParanoid" id="A0A1Y1UPU2"/>
<evidence type="ECO:0000313" key="10">
    <source>
        <dbReference type="Proteomes" id="UP000193218"/>
    </source>
</evidence>
<feature type="domain" description="Rhodanese" evidence="8">
    <location>
        <begin position="109"/>
        <end position="229"/>
    </location>
</feature>
<dbReference type="InterPro" id="IPR001763">
    <property type="entry name" value="Rhodanese-like_dom"/>
</dbReference>
<feature type="region of interest" description="Disordered" evidence="5">
    <location>
        <begin position="638"/>
        <end position="733"/>
    </location>
</feature>
<feature type="region of interest" description="Disordered" evidence="5">
    <location>
        <begin position="1"/>
        <end position="48"/>
    </location>
</feature>
<dbReference type="SUPFAM" id="SSF52799">
    <property type="entry name" value="(Phosphotyrosine protein) phosphatases II"/>
    <property type="match status" value="1"/>
</dbReference>
<dbReference type="GO" id="GO:0043409">
    <property type="term" value="P:negative regulation of MAPK cascade"/>
    <property type="evidence" value="ECO:0007669"/>
    <property type="project" value="TreeGrafter"/>
</dbReference>
<evidence type="ECO:0000256" key="1">
    <source>
        <dbReference type="ARBA" id="ARBA00008601"/>
    </source>
</evidence>
<dbReference type="PANTHER" id="PTHR10159:SF530">
    <property type="entry name" value="DUAL SPECIFICITY PROTEIN PHOSPHATASE DDB_G0271350-RELATED"/>
    <property type="match status" value="1"/>
</dbReference>
<feature type="compositionally biased region" description="Pro residues" evidence="5">
    <location>
        <begin position="254"/>
        <end position="268"/>
    </location>
</feature>
<evidence type="ECO:0000313" key="9">
    <source>
        <dbReference type="EMBL" id="ORX39992.1"/>
    </source>
</evidence>
<organism evidence="9 10">
    <name type="scientific">Kockovaella imperatae</name>
    <dbReference type="NCBI Taxonomy" id="4999"/>
    <lineage>
        <taxon>Eukaryota</taxon>
        <taxon>Fungi</taxon>
        <taxon>Dikarya</taxon>
        <taxon>Basidiomycota</taxon>
        <taxon>Agaricomycotina</taxon>
        <taxon>Tremellomycetes</taxon>
        <taxon>Tremellales</taxon>
        <taxon>Cuniculitremaceae</taxon>
        <taxon>Kockovaella</taxon>
    </lineage>
</organism>
<evidence type="ECO:0000256" key="2">
    <source>
        <dbReference type="ARBA" id="ARBA00013064"/>
    </source>
</evidence>
<dbReference type="InterPro" id="IPR000387">
    <property type="entry name" value="Tyr_Pase_dom"/>
</dbReference>
<evidence type="ECO:0000259" key="6">
    <source>
        <dbReference type="PROSITE" id="PS50054"/>
    </source>
</evidence>
<dbReference type="FunFam" id="3.90.190.10:FF:000120">
    <property type="entry name" value="MAP kinase phosphatase, putative"/>
    <property type="match status" value="1"/>
</dbReference>
<feature type="compositionally biased region" description="Polar residues" evidence="5">
    <location>
        <begin position="322"/>
        <end position="348"/>
    </location>
</feature>
<dbReference type="InterPro" id="IPR036873">
    <property type="entry name" value="Rhodanese-like_dom_sf"/>
</dbReference>
<comment type="caution">
    <text evidence="9">The sequence shown here is derived from an EMBL/GenBank/DDBJ whole genome shotgun (WGS) entry which is preliminary data.</text>
</comment>
<dbReference type="Gene3D" id="3.90.190.10">
    <property type="entry name" value="Protein tyrosine phosphatase superfamily"/>
    <property type="match status" value="1"/>
</dbReference>
<accession>A0A1Y1UPU2</accession>
<dbReference type="PROSITE" id="PS50054">
    <property type="entry name" value="TYR_PHOSPHATASE_DUAL"/>
    <property type="match status" value="1"/>
</dbReference>
<evidence type="ECO:0000259" key="8">
    <source>
        <dbReference type="PROSITE" id="PS50206"/>
    </source>
</evidence>
<dbReference type="SUPFAM" id="SSF52821">
    <property type="entry name" value="Rhodanese/Cell cycle control phosphatase"/>
    <property type="match status" value="1"/>
</dbReference>
<evidence type="ECO:0000259" key="7">
    <source>
        <dbReference type="PROSITE" id="PS50056"/>
    </source>
</evidence>
<dbReference type="PROSITE" id="PS50056">
    <property type="entry name" value="TYR_PHOSPHATASE_2"/>
    <property type="match status" value="1"/>
</dbReference>
<sequence length="733" mass="79640">MGNVPKPKPRRRPTPLDLKPDPIRSASLEPPTTAVSTYSEGAESNLSNDLQDLSLLRNTIQQNLLARPFDSPLGSDSGAESSGRNTPDIPSLPESNRISTADLLIAIDTSPQLLVIDTRPLGTFLESHLRSSCNMSIPSLLFKRFRRQSAQKTSWQSLGSFVSTPSGKQRWDRVDLDAHLDMVVIGQSDPEEMASVLCKILEVLVPRGRVRVLKGGWEAILSSSEASERLVSGENDKRASISSPPQTAPVSHTPVPPPVSPSSQPFPPTLKHHPSLPSLNNTRARRNLPSLSIKPGTSRRPPKLSLNLDPPPLRSATVGSFDATTPPQDRNALSSISTSAPGWTSATDPRSPVPPITNSLQTLCHAQSKLPPSPSSFRDVEASFSSSRSETARPNGGFYPAPPQTAFAGPSSPFTATTTARALSPFDVSTILPGFLFLGPELTTESNVKELTKVGVKRILNVALECDDDEGLGLRQTFERYHRIPMKDIVEESGVARGLREACDFLDDARLHSAPTYVHCKAGKSRSVTVVLAYLIHANAWTLKTSYAYVAERRKGISPNIGFVAELMQFEESELGLKQSGGVHGEVSSGKSARGTRAEEDQTESDQPSAKYSARYGRESLPPAWAQSLDTYPRKVSMYEDDDTDNSDAHLPAADEREVRKNGQWVHHRRAPADRTTLQPGRRVSKAGLESLRSLRPVHDKTSPSSDPRPSPQPGEEQKAALTPGTDGRLGWV</sequence>
<dbReference type="EC" id="3.1.3.48" evidence="2"/>
<dbReference type="PROSITE" id="PS50206">
    <property type="entry name" value="RHODANESE_3"/>
    <property type="match status" value="1"/>
</dbReference>
<feature type="region of interest" description="Disordered" evidence="5">
    <location>
        <begin position="67"/>
        <end position="95"/>
    </location>
</feature>